<dbReference type="Gene3D" id="1.20.1250.20">
    <property type="entry name" value="MFS general substrate transporter like domains"/>
    <property type="match status" value="1"/>
</dbReference>
<reference evidence="1" key="1">
    <citation type="submission" date="2015-11" db="EMBL/GenBank/DDBJ databases">
        <title>De novo transcriptome assembly of four potential Pierce s Disease insect vectors from Arizona vineyards.</title>
        <authorList>
            <person name="Tassone E.E."/>
        </authorList>
    </citation>
    <scope>NUCLEOTIDE SEQUENCE</scope>
</reference>
<sequence>RYRRWKRLTRYRRVSVGEENRASHVICEWKSSIQCHPNINQVKQPHNNASMSLLITGMFLGWPSPTISKLRAHDTPLTLTGSEVSWMISLLYVGSVLSPLPGSVLMDRWGR</sequence>
<dbReference type="EMBL" id="GECU01002117">
    <property type="protein sequence ID" value="JAT05590.1"/>
    <property type="molecule type" value="Transcribed_RNA"/>
</dbReference>
<accession>A0A1B6K296</accession>
<dbReference type="SUPFAM" id="SSF103473">
    <property type="entry name" value="MFS general substrate transporter"/>
    <property type="match status" value="1"/>
</dbReference>
<dbReference type="AlphaFoldDB" id="A0A1B6K296"/>
<evidence type="ECO:0000313" key="1">
    <source>
        <dbReference type="EMBL" id="JAT05590.1"/>
    </source>
</evidence>
<dbReference type="InterPro" id="IPR036259">
    <property type="entry name" value="MFS_trans_sf"/>
</dbReference>
<organism evidence="1">
    <name type="scientific">Homalodisca liturata</name>
    <dbReference type="NCBI Taxonomy" id="320908"/>
    <lineage>
        <taxon>Eukaryota</taxon>
        <taxon>Metazoa</taxon>
        <taxon>Ecdysozoa</taxon>
        <taxon>Arthropoda</taxon>
        <taxon>Hexapoda</taxon>
        <taxon>Insecta</taxon>
        <taxon>Pterygota</taxon>
        <taxon>Neoptera</taxon>
        <taxon>Paraneoptera</taxon>
        <taxon>Hemiptera</taxon>
        <taxon>Auchenorrhyncha</taxon>
        <taxon>Membracoidea</taxon>
        <taxon>Cicadellidae</taxon>
        <taxon>Cicadellinae</taxon>
        <taxon>Proconiini</taxon>
        <taxon>Homalodisca</taxon>
    </lineage>
</organism>
<name>A0A1B6K296_9HEMI</name>
<protein>
    <submittedName>
        <fullName evidence="1">Uncharacterized protein</fullName>
    </submittedName>
</protein>
<gene>
    <name evidence="1" type="ORF">g.17982</name>
</gene>
<feature type="non-terminal residue" evidence="1">
    <location>
        <position position="111"/>
    </location>
</feature>
<feature type="non-terminal residue" evidence="1">
    <location>
        <position position="1"/>
    </location>
</feature>
<proteinExistence type="predicted"/>